<evidence type="ECO:0000313" key="2">
    <source>
        <dbReference type="EMBL" id="KAI7756040.1"/>
    </source>
</evidence>
<dbReference type="PRINTS" id="PR00081">
    <property type="entry name" value="GDHRDH"/>
</dbReference>
<dbReference type="Proteomes" id="UP001206925">
    <property type="component" value="Unassembled WGS sequence"/>
</dbReference>
<dbReference type="InterPro" id="IPR036291">
    <property type="entry name" value="NAD(P)-bd_dom_sf"/>
</dbReference>
<evidence type="ECO:0008006" key="4">
    <source>
        <dbReference type="Google" id="ProtNLM"/>
    </source>
</evidence>
<dbReference type="PANTHER" id="PTHR48476:SF1">
    <property type="entry name" value="SHORT-CHAIN DEHYDROGENASE TIC 32, CHLOROPLASTIC-LIKE"/>
    <property type="match status" value="1"/>
</dbReference>
<evidence type="ECO:0000256" key="1">
    <source>
        <dbReference type="RuleBase" id="RU000363"/>
    </source>
</evidence>
<protein>
    <recommendedName>
        <fullName evidence="4">Short-chain dehydrogenase TIC 32, chloroplastic</fullName>
    </recommendedName>
</protein>
<evidence type="ECO:0000313" key="3">
    <source>
        <dbReference type="Proteomes" id="UP001206925"/>
    </source>
</evidence>
<comment type="caution">
    <text evidence="2">The sequence shown here is derived from an EMBL/GenBank/DDBJ whole genome shotgun (WGS) entry which is preliminary data.</text>
</comment>
<dbReference type="EMBL" id="JAMZMK010000625">
    <property type="protein sequence ID" value="KAI7756040.1"/>
    <property type="molecule type" value="Genomic_DNA"/>
</dbReference>
<gene>
    <name evidence="2" type="ORF">M8C21_031568</name>
</gene>
<dbReference type="PRINTS" id="PR00080">
    <property type="entry name" value="SDRFAMILY"/>
</dbReference>
<dbReference type="InterPro" id="IPR002347">
    <property type="entry name" value="SDR_fam"/>
</dbReference>
<dbReference type="PANTHER" id="PTHR48476">
    <property type="entry name" value="SHORT-CHAIN DEHYDROGENASE TIC 32, CHLOROPLASTIC-LIKE"/>
    <property type="match status" value="1"/>
</dbReference>
<proteinExistence type="inferred from homology"/>
<organism evidence="2 3">
    <name type="scientific">Ambrosia artemisiifolia</name>
    <name type="common">Common ragweed</name>
    <dbReference type="NCBI Taxonomy" id="4212"/>
    <lineage>
        <taxon>Eukaryota</taxon>
        <taxon>Viridiplantae</taxon>
        <taxon>Streptophyta</taxon>
        <taxon>Embryophyta</taxon>
        <taxon>Tracheophyta</taxon>
        <taxon>Spermatophyta</taxon>
        <taxon>Magnoliopsida</taxon>
        <taxon>eudicotyledons</taxon>
        <taxon>Gunneridae</taxon>
        <taxon>Pentapetalae</taxon>
        <taxon>asterids</taxon>
        <taxon>campanulids</taxon>
        <taxon>Asterales</taxon>
        <taxon>Asteraceae</taxon>
        <taxon>Asteroideae</taxon>
        <taxon>Heliantheae alliance</taxon>
        <taxon>Heliantheae</taxon>
        <taxon>Ambrosia</taxon>
    </lineage>
</organism>
<dbReference type="Pfam" id="PF00106">
    <property type="entry name" value="adh_short"/>
    <property type="match status" value="1"/>
</dbReference>
<reference evidence="2" key="1">
    <citation type="submission" date="2022-06" db="EMBL/GenBank/DDBJ databases">
        <title>Uncovering the hologenomic basis of an extraordinary plant invasion.</title>
        <authorList>
            <person name="Bieker V.C."/>
            <person name="Martin M.D."/>
            <person name="Gilbert T."/>
            <person name="Hodgins K."/>
            <person name="Battlay P."/>
            <person name="Petersen B."/>
            <person name="Wilson J."/>
        </authorList>
    </citation>
    <scope>NUCLEOTIDE SEQUENCE</scope>
    <source>
        <strain evidence="2">AA19_3_7</strain>
        <tissue evidence="2">Leaf</tissue>
    </source>
</reference>
<comment type="similarity">
    <text evidence="1">Belongs to the short-chain dehydrogenases/reductases (SDR) family.</text>
</comment>
<dbReference type="SUPFAM" id="SSF51735">
    <property type="entry name" value="NAD(P)-binding Rossmann-fold domains"/>
    <property type="match status" value="1"/>
</dbReference>
<accession>A0AAD5GUS9</accession>
<dbReference type="CDD" id="cd05327">
    <property type="entry name" value="retinol-DH_like_SDR_c_like"/>
    <property type="match status" value="1"/>
</dbReference>
<keyword evidence="3" id="KW-1185">Reference proteome</keyword>
<dbReference type="AlphaFoldDB" id="A0AAD5GUS9"/>
<dbReference type="InterPro" id="IPR055280">
    <property type="entry name" value="TIC32"/>
</dbReference>
<sequence length="314" mass="34480">MWIFGRKGASGFSASSTAEEVTEGIHGYGLTAIVTGATSGIGSETARVLALRGVHVIMAVRNREKAIQVKEKILQDKPDAKVDVMELDLSSMTSVRDFAAKYHSSGLPLNILVNNAGVLSPKFKLSKENIELHFATNHLGHFLLTNLLLETMKTTSVEQKTEGRIINVSSEGHRFAYSGPLSDYTNNESSYNSVYAYGLSKLANILHANELARLLKEDGVNITANSLHPGFIDTELFRGHNIFSVICNRILRYFIKDVSQGASTTCYLALNPQVRGITGEFFSDSNLAKPSLRAKDIELAKELWDFSMGFTSLK</sequence>
<dbReference type="Gene3D" id="3.40.50.720">
    <property type="entry name" value="NAD(P)-binding Rossmann-like Domain"/>
    <property type="match status" value="1"/>
</dbReference>
<name>A0AAD5GUS9_AMBAR</name>